<sequence length="68" mass="7457">MEYSQGFHLTFLEAFPTRKGCGKAFFAFQRHPAHAGRHRAQRGGSPALGLAACCVAARQGLSRACFRF</sequence>
<organism evidence="1 3">
    <name type="scientific">[Clostridium] leptum DSM 753</name>
    <dbReference type="NCBI Taxonomy" id="428125"/>
    <lineage>
        <taxon>Bacteria</taxon>
        <taxon>Bacillati</taxon>
        <taxon>Bacillota</taxon>
        <taxon>Clostridia</taxon>
        <taxon>Eubacteriales</taxon>
        <taxon>Oscillospiraceae</taxon>
        <taxon>Oscillospiraceae incertae sedis</taxon>
    </lineage>
</organism>
<evidence type="ECO:0000313" key="4">
    <source>
        <dbReference type="Proteomes" id="UP000220611"/>
    </source>
</evidence>
<reference evidence="1 3" key="1">
    <citation type="submission" date="2007-08" db="EMBL/GenBank/DDBJ databases">
        <title>Draft genome sequence of Clostridium leptum (DSM 753).</title>
        <authorList>
            <person name="Sudarsanam P."/>
            <person name="Ley R."/>
            <person name="Guruge J."/>
            <person name="Turnbaugh P.J."/>
            <person name="Mahowald M."/>
            <person name="Liep D."/>
            <person name="Gordon J."/>
        </authorList>
    </citation>
    <scope>NUCLEOTIDE SEQUENCE [LARGE SCALE GENOMIC DNA]</scope>
    <source>
        <strain evidence="1 3">DSM 753</strain>
    </source>
</reference>
<keyword evidence="4" id="KW-1185">Reference proteome</keyword>
<evidence type="ECO:0000313" key="1">
    <source>
        <dbReference type="EMBL" id="EDO63122.1"/>
    </source>
</evidence>
<evidence type="ECO:0000313" key="2">
    <source>
        <dbReference type="EMBL" id="PEQ24873.1"/>
    </source>
</evidence>
<comment type="caution">
    <text evidence="1">The sequence shown here is derived from an EMBL/GenBank/DDBJ whole genome shotgun (WGS) entry which is preliminary data.</text>
</comment>
<dbReference type="Proteomes" id="UP000003490">
    <property type="component" value="Unassembled WGS sequence"/>
</dbReference>
<dbReference type="Proteomes" id="UP000220611">
    <property type="component" value="Unassembled WGS sequence"/>
</dbReference>
<name>A7VNI4_9FIRM</name>
<evidence type="ECO:0000313" key="3">
    <source>
        <dbReference type="Proteomes" id="UP000003490"/>
    </source>
</evidence>
<gene>
    <name evidence="2" type="ORF">CH238_05360</name>
    <name evidence="1" type="ORF">CLOLEP_00109</name>
</gene>
<accession>A7VNI4</accession>
<reference evidence="2 4" key="3">
    <citation type="submission" date="2017-07" db="EMBL/GenBank/DDBJ databases">
        <title>Prevalence of linear plasmids in Cutibacterium (Propionibacterium) acnes isolates obtained from prostatic tissue.</title>
        <authorList>
            <person name="Davidsson S."/>
            <person name="Carlsson J."/>
            <person name="Molling P."/>
            <person name="Andren O."/>
            <person name="Andersson S.-O."/>
            <person name="Brzuszkiewicz E."/>
            <person name="Poehlein A."/>
            <person name="Al-Zeer M."/>
            <person name="Brinkmann V."/>
            <person name="Scavenius C."/>
            <person name="Nazipi S."/>
            <person name="Soderquist B."/>
            <person name="Bruggemann H."/>
        </authorList>
    </citation>
    <scope>NUCLEOTIDE SEQUENCE [LARGE SCALE GENOMIC DNA]</scope>
    <source>
        <strain evidence="2 4">DSM 753</strain>
    </source>
</reference>
<dbReference type="EMBL" id="ABCB02000006">
    <property type="protein sequence ID" value="EDO63122.1"/>
    <property type="molecule type" value="Genomic_DNA"/>
</dbReference>
<proteinExistence type="predicted"/>
<dbReference type="EMBL" id="NOXF01000003">
    <property type="protein sequence ID" value="PEQ24873.1"/>
    <property type="molecule type" value="Genomic_DNA"/>
</dbReference>
<dbReference type="AlphaFoldDB" id="A7VNI4"/>
<reference evidence="1 3" key="2">
    <citation type="submission" date="2007-08" db="EMBL/GenBank/DDBJ databases">
        <authorList>
            <person name="Fulton L."/>
            <person name="Clifton S."/>
            <person name="Fulton B."/>
            <person name="Xu J."/>
            <person name="Minx P."/>
            <person name="Pepin K.H."/>
            <person name="Johnson M."/>
            <person name="Thiruvilangam P."/>
            <person name="Bhonagiri V."/>
            <person name="Nash W.E."/>
            <person name="Wang C."/>
            <person name="Mardis E.R."/>
            <person name="Wilson R.K."/>
        </authorList>
    </citation>
    <scope>NUCLEOTIDE SEQUENCE [LARGE SCALE GENOMIC DNA]</scope>
    <source>
        <strain evidence="1 3">DSM 753</strain>
    </source>
</reference>
<dbReference type="HOGENOM" id="CLU_2786537_0_0_9"/>
<protein>
    <submittedName>
        <fullName evidence="1">Uncharacterized protein</fullName>
    </submittedName>
</protein>